<proteinExistence type="inferred from homology"/>
<protein>
    <submittedName>
        <fullName evidence="5">Porin</fullName>
    </submittedName>
</protein>
<accession>A0A151Y3W0</accession>
<dbReference type="InterPro" id="IPR023614">
    <property type="entry name" value="Porin_dom_sf"/>
</dbReference>
<dbReference type="Gene3D" id="2.40.160.10">
    <property type="entry name" value="Porin"/>
    <property type="match status" value="1"/>
</dbReference>
<dbReference type="AlphaFoldDB" id="A0A151Y3W0"/>
<evidence type="ECO:0000313" key="6">
    <source>
        <dbReference type="Proteomes" id="UP000076276"/>
    </source>
</evidence>
<keyword evidence="3 4" id="KW-0732">Signal</keyword>
<dbReference type="OrthoDB" id="6759120at2"/>
<dbReference type="PANTHER" id="PTHR34596:SF2">
    <property type="entry name" value="CHITOPORIN"/>
    <property type="match status" value="1"/>
</dbReference>
<evidence type="ECO:0000256" key="4">
    <source>
        <dbReference type="SAM" id="SignalP"/>
    </source>
</evidence>
<comment type="similarity">
    <text evidence="1">Belongs to the outer membrane porin (Opr) (TC 1.B.25) family.</text>
</comment>
<dbReference type="GO" id="GO:0015288">
    <property type="term" value="F:porin activity"/>
    <property type="evidence" value="ECO:0007669"/>
    <property type="project" value="TreeGrafter"/>
</dbReference>
<comment type="caution">
    <text evidence="5">The sequence shown here is derived from an EMBL/GenBank/DDBJ whole genome shotgun (WGS) entry which is preliminary data.</text>
</comment>
<evidence type="ECO:0000256" key="3">
    <source>
        <dbReference type="ARBA" id="ARBA00022729"/>
    </source>
</evidence>
<evidence type="ECO:0000256" key="1">
    <source>
        <dbReference type="ARBA" id="ARBA00009075"/>
    </source>
</evidence>
<organism evidence="5 6">
    <name type="scientific">Acinetobacter pragensis</name>
    <dbReference type="NCBI Taxonomy" id="1806892"/>
    <lineage>
        <taxon>Bacteria</taxon>
        <taxon>Pseudomonadati</taxon>
        <taxon>Pseudomonadota</taxon>
        <taxon>Gammaproteobacteria</taxon>
        <taxon>Moraxellales</taxon>
        <taxon>Moraxellaceae</taxon>
        <taxon>Acinetobacter</taxon>
    </lineage>
</organism>
<dbReference type="Proteomes" id="UP000076276">
    <property type="component" value="Unassembled WGS sequence"/>
</dbReference>
<feature type="signal peptide" evidence="4">
    <location>
        <begin position="1"/>
        <end position="19"/>
    </location>
</feature>
<name>A0A151Y3W0_9GAMM</name>
<feature type="chain" id="PRO_5007592230" evidence="4">
    <location>
        <begin position="20"/>
        <end position="417"/>
    </location>
</feature>
<dbReference type="GO" id="GO:0016020">
    <property type="term" value="C:membrane"/>
    <property type="evidence" value="ECO:0007669"/>
    <property type="project" value="InterPro"/>
</dbReference>
<reference evidence="5 6" key="1">
    <citation type="submission" date="2016-03" db="EMBL/GenBank/DDBJ databases">
        <title>Acinetobacter genomospecies 28 strain ANC 4149.</title>
        <authorList>
            <person name="Radolfova-Krizova L."/>
            <person name="Nemec A."/>
        </authorList>
    </citation>
    <scope>NUCLEOTIDE SEQUENCE [LARGE SCALE GENOMIC DNA]</scope>
    <source>
        <strain evidence="5 6">ANC 4149</strain>
    </source>
</reference>
<keyword evidence="6" id="KW-1185">Reference proteome</keyword>
<dbReference type="EMBL" id="LUAW01000014">
    <property type="protein sequence ID" value="KYQ72657.1"/>
    <property type="molecule type" value="Genomic_DNA"/>
</dbReference>
<dbReference type="Pfam" id="PF03573">
    <property type="entry name" value="OprD"/>
    <property type="match status" value="1"/>
</dbReference>
<sequence length="417" mass="47463">MKTKLWMYSTLLLSSPIFAGNFIDNSSIDLTTRNFYFDRDYQEQSFYPAAKDWTQGFILKANSGYTEGTVGFGLDILATAGFKLDASADYAGTGNLPRDTVTNEPASSYGEIGVTGKSKISKTELKVGTLRPMNPVLVASPARLLPQTYRGISLESKDIPNLDFQSAYIDKVNHRDSSNYENIKISGVNGRFKSAETDGLYYLGGHYQLIPNTKLTSFYMNVEDLYDQSMFGVTYNHQFNENNNLSSQLRYYRSRDEGQAKAGLVDNDLIHAYFEYKHQNHKFILATFHHSGDTAFPYLTGGETGLLIDTWPAEFLNPKERVYSFRYEYDFKNYVPGLRFMTRYTTGDNIYAPNLGGTDLKEHETDFDIGYTVQTGMFKNLGLRARYAMYDNNMLSTANIKPSNETRINIDYTWKFK</sequence>
<evidence type="ECO:0000313" key="5">
    <source>
        <dbReference type="EMBL" id="KYQ72657.1"/>
    </source>
</evidence>
<gene>
    <name evidence="5" type="ORF">AZH43_09250</name>
</gene>
<dbReference type="InterPro" id="IPR005318">
    <property type="entry name" value="OM_porin_bac"/>
</dbReference>
<dbReference type="STRING" id="1806892.AZH43_09250"/>
<dbReference type="PANTHER" id="PTHR34596">
    <property type="entry name" value="CHITOPORIN"/>
    <property type="match status" value="1"/>
</dbReference>
<dbReference type="RefSeq" id="WP_067667585.1">
    <property type="nucleotide sequence ID" value="NZ_CBCSIK010000001.1"/>
</dbReference>
<keyword evidence="2" id="KW-0813">Transport</keyword>
<evidence type="ECO:0000256" key="2">
    <source>
        <dbReference type="ARBA" id="ARBA00022448"/>
    </source>
</evidence>